<accession>X1LBA4</accession>
<dbReference type="EMBL" id="BARV01006725">
    <property type="protein sequence ID" value="GAI16383.1"/>
    <property type="molecule type" value="Genomic_DNA"/>
</dbReference>
<sequence length="34" mass="3897">GAQTDRAIEENRIQETPISPEVYPVRSWAIGQER</sequence>
<gene>
    <name evidence="1" type="ORF">S06H3_13778</name>
</gene>
<protein>
    <submittedName>
        <fullName evidence="1">Uncharacterized protein</fullName>
    </submittedName>
</protein>
<dbReference type="AlphaFoldDB" id="X1LBA4"/>
<comment type="caution">
    <text evidence="1">The sequence shown here is derived from an EMBL/GenBank/DDBJ whole genome shotgun (WGS) entry which is preliminary data.</text>
</comment>
<reference evidence="1" key="1">
    <citation type="journal article" date="2014" name="Front. Microbiol.">
        <title>High frequency of phylogenetically diverse reductive dehalogenase-homologous genes in deep subseafloor sedimentary metagenomes.</title>
        <authorList>
            <person name="Kawai M."/>
            <person name="Futagami T."/>
            <person name="Toyoda A."/>
            <person name="Takaki Y."/>
            <person name="Nishi S."/>
            <person name="Hori S."/>
            <person name="Arai W."/>
            <person name="Tsubouchi T."/>
            <person name="Morono Y."/>
            <person name="Uchiyama I."/>
            <person name="Ito T."/>
            <person name="Fujiyama A."/>
            <person name="Inagaki F."/>
            <person name="Takami H."/>
        </authorList>
    </citation>
    <scope>NUCLEOTIDE SEQUENCE</scope>
    <source>
        <strain evidence="1">Expedition CK06-06</strain>
    </source>
</reference>
<evidence type="ECO:0000313" key="1">
    <source>
        <dbReference type="EMBL" id="GAI16383.1"/>
    </source>
</evidence>
<name>X1LBA4_9ZZZZ</name>
<proteinExistence type="predicted"/>
<feature type="non-terminal residue" evidence="1">
    <location>
        <position position="1"/>
    </location>
</feature>
<organism evidence="1">
    <name type="scientific">marine sediment metagenome</name>
    <dbReference type="NCBI Taxonomy" id="412755"/>
    <lineage>
        <taxon>unclassified sequences</taxon>
        <taxon>metagenomes</taxon>
        <taxon>ecological metagenomes</taxon>
    </lineage>
</organism>